<feature type="region of interest" description="Disordered" evidence="1">
    <location>
        <begin position="269"/>
        <end position="379"/>
    </location>
</feature>
<evidence type="ECO:0000313" key="4">
    <source>
        <dbReference type="EnsemblProtists" id="EKX33464"/>
    </source>
</evidence>
<keyword evidence="5" id="KW-1185">Reference proteome</keyword>
<dbReference type="Proteomes" id="UP000011087">
    <property type="component" value="Unassembled WGS sequence"/>
</dbReference>
<name>L1IC10_GUITC</name>
<dbReference type="AlphaFoldDB" id="L1IC10"/>
<dbReference type="GeneID" id="17290184"/>
<organism evidence="3">
    <name type="scientific">Guillardia theta (strain CCMP2712)</name>
    <name type="common">Cryptophyte</name>
    <dbReference type="NCBI Taxonomy" id="905079"/>
    <lineage>
        <taxon>Eukaryota</taxon>
        <taxon>Cryptophyceae</taxon>
        <taxon>Pyrenomonadales</taxon>
        <taxon>Geminigeraceae</taxon>
        <taxon>Guillardia</taxon>
    </lineage>
</organism>
<evidence type="ECO:0000313" key="3">
    <source>
        <dbReference type="EMBL" id="EKX33464.1"/>
    </source>
</evidence>
<dbReference type="RefSeq" id="XP_005820444.1">
    <property type="nucleotide sequence ID" value="XM_005820387.1"/>
</dbReference>
<accession>L1IC10</accession>
<reference evidence="4" key="3">
    <citation type="submission" date="2015-06" db="UniProtKB">
        <authorList>
            <consortium name="EnsemblProtists"/>
        </authorList>
    </citation>
    <scope>IDENTIFICATION</scope>
</reference>
<gene>
    <name evidence="3" type="ORF">GUITHDRAFT_147911</name>
</gene>
<dbReference type="EMBL" id="JH993141">
    <property type="protein sequence ID" value="EKX33464.1"/>
    <property type="molecule type" value="Genomic_DNA"/>
</dbReference>
<reference evidence="3 5" key="1">
    <citation type="journal article" date="2012" name="Nature">
        <title>Algal genomes reveal evolutionary mosaicism and the fate of nucleomorphs.</title>
        <authorList>
            <consortium name="DOE Joint Genome Institute"/>
            <person name="Curtis B.A."/>
            <person name="Tanifuji G."/>
            <person name="Burki F."/>
            <person name="Gruber A."/>
            <person name="Irimia M."/>
            <person name="Maruyama S."/>
            <person name="Arias M.C."/>
            <person name="Ball S.G."/>
            <person name="Gile G.H."/>
            <person name="Hirakawa Y."/>
            <person name="Hopkins J.F."/>
            <person name="Kuo A."/>
            <person name="Rensing S.A."/>
            <person name="Schmutz J."/>
            <person name="Symeonidi A."/>
            <person name="Elias M."/>
            <person name="Eveleigh R.J."/>
            <person name="Herman E.K."/>
            <person name="Klute M.J."/>
            <person name="Nakayama T."/>
            <person name="Obornik M."/>
            <person name="Reyes-Prieto A."/>
            <person name="Armbrust E.V."/>
            <person name="Aves S.J."/>
            <person name="Beiko R.G."/>
            <person name="Coutinho P."/>
            <person name="Dacks J.B."/>
            <person name="Durnford D.G."/>
            <person name="Fast N.M."/>
            <person name="Green B.R."/>
            <person name="Grisdale C.J."/>
            <person name="Hempel F."/>
            <person name="Henrissat B."/>
            <person name="Hoppner M.P."/>
            <person name="Ishida K."/>
            <person name="Kim E."/>
            <person name="Koreny L."/>
            <person name="Kroth P.G."/>
            <person name="Liu Y."/>
            <person name="Malik S.B."/>
            <person name="Maier U.G."/>
            <person name="McRose D."/>
            <person name="Mock T."/>
            <person name="Neilson J.A."/>
            <person name="Onodera N.T."/>
            <person name="Poole A.M."/>
            <person name="Pritham E.J."/>
            <person name="Richards T.A."/>
            <person name="Rocap G."/>
            <person name="Roy S.W."/>
            <person name="Sarai C."/>
            <person name="Schaack S."/>
            <person name="Shirato S."/>
            <person name="Slamovits C.H."/>
            <person name="Spencer D.F."/>
            <person name="Suzuki S."/>
            <person name="Worden A.Z."/>
            <person name="Zauner S."/>
            <person name="Barry K."/>
            <person name="Bell C."/>
            <person name="Bharti A.K."/>
            <person name="Crow J.A."/>
            <person name="Grimwood J."/>
            <person name="Kramer R."/>
            <person name="Lindquist E."/>
            <person name="Lucas S."/>
            <person name="Salamov A."/>
            <person name="McFadden G.I."/>
            <person name="Lane C.E."/>
            <person name="Keeling P.J."/>
            <person name="Gray M.W."/>
            <person name="Grigoriev I.V."/>
            <person name="Archibald J.M."/>
        </authorList>
    </citation>
    <scope>NUCLEOTIDE SEQUENCE</scope>
    <source>
        <strain evidence="3 5">CCMP2712</strain>
    </source>
</reference>
<keyword evidence="2" id="KW-0732">Signal</keyword>
<sequence length="412" mass="45549">MMNESMRRIVQLQLVLCCALITNLPSTARAVSSLSQPWHSDAKLLPAASSTLARSAASRSGPAGRAPALGKPLLGLGGGGWNGRLFLRGGSQGLPDEIPQAPERYPPPRGQAEAPGEEPDYLDRDVTMQNKDINLNTRVEAPAYQGEDRNLPPPAGGVRSSRMQIYPRRERAISGDLVLMVVLWCLLKRCMKNCCLADSSKRFTDSECCQGDIDDECLCRLKEGNPYTVVGVIEKFLRIAPEQVRGNPSAYLMRMMRNREVRRAERFARRGTEGHWNGRPRSMYAPQEPPPPYANGPHPAIRKEPRPYPPYHSHRQRGKGGQSRLDTDVPQISTLPDAGPPMRPYPYRPYEGAAEERMEDGSRFPGPAAGRSRGAPRSYRVVGQGEEETWTNNFPLVRSGCPPGTLGCDRRG</sequence>
<evidence type="ECO:0000313" key="5">
    <source>
        <dbReference type="Proteomes" id="UP000011087"/>
    </source>
</evidence>
<reference evidence="5" key="2">
    <citation type="submission" date="2012-11" db="EMBL/GenBank/DDBJ databases">
        <authorList>
            <person name="Kuo A."/>
            <person name="Curtis B.A."/>
            <person name="Tanifuji G."/>
            <person name="Burki F."/>
            <person name="Gruber A."/>
            <person name="Irimia M."/>
            <person name="Maruyama S."/>
            <person name="Arias M.C."/>
            <person name="Ball S.G."/>
            <person name="Gile G.H."/>
            <person name="Hirakawa Y."/>
            <person name="Hopkins J.F."/>
            <person name="Rensing S.A."/>
            <person name="Schmutz J."/>
            <person name="Symeonidi A."/>
            <person name="Elias M."/>
            <person name="Eveleigh R.J."/>
            <person name="Herman E.K."/>
            <person name="Klute M.J."/>
            <person name="Nakayama T."/>
            <person name="Obornik M."/>
            <person name="Reyes-Prieto A."/>
            <person name="Armbrust E.V."/>
            <person name="Aves S.J."/>
            <person name="Beiko R.G."/>
            <person name="Coutinho P."/>
            <person name="Dacks J.B."/>
            <person name="Durnford D.G."/>
            <person name="Fast N.M."/>
            <person name="Green B.R."/>
            <person name="Grisdale C."/>
            <person name="Hempe F."/>
            <person name="Henrissat B."/>
            <person name="Hoppner M.P."/>
            <person name="Ishida K.-I."/>
            <person name="Kim E."/>
            <person name="Koreny L."/>
            <person name="Kroth P.G."/>
            <person name="Liu Y."/>
            <person name="Malik S.-B."/>
            <person name="Maier U.G."/>
            <person name="McRose D."/>
            <person name="Mock T."/>
            <person name="Neilson J.A."/>
            <person name="Onodera N.T."/>
            <person name="Poole A.M."/>
            <person name="Pritham E.J."/>
            <person name="Richards T.A."/>
            <person name="Rocap G."/>
            <person name="Roy S.W."/>
            <person name="Sarai C."/>
            <person name="Schaack S."/>
            <person name="Shirato S."/>
            <person name="Slamovits C.H."/>
            <person name="Spencer D.F."/>
            <person name="Suzuki S."/>
            <person name="Worden A.Z."/>
            <person name="Zauner S."/>
            <person name="Barry K."/>
            <person name="Bell C."/>
            <person name="Bharti A.K."/>
            <person name="Crow J.A."/>
            <person name="Grimwood J."/>
            <person name="Kramer R."/>
            <person name="Lindquist E."/>
            <person name="Lucas S."/>
            <person name="Salamov A."/>
            <person name="McFadden G.I."/>
            <person name="Lane C.E."/>
            <person name="Keeling P.J."/>
            <person name="Gray M.W."/>
            <person name="Grigoriev I.V."/>
            <person name="Archibald J.M."/>
        </authorList>
    </citation>
    <scope>NUCLEOTIDE SEQUENCE</scope>
    <source>
        <strain evidence="5">CCMP2712</strain>
    </source>
</reference>
<feature type="chain" id="PRO_5008769848" evidence="2">
    <location>
        <begin position="31"/>
        <end position="412"/>
    </location>
</feature>
<feature type="region of interest" description="Disordered" evidence="1">
    <location>
        <begin position="92"/>
        <end position="122"/>
    </location>
</feature>
<dbReference type="PaxDb" id="55529-EKX33464"/>
<evidence type="ECO:0000256" key="1">
    <source>
        <dbReference type="SAM" id="MobiDB-lite"/>
    </source>
</evidence>
<proteinExistence type="predicted"/>
<evidence type="ECO:0000256" key="2">
    <source>
        <dbReference type="SAM" id="SignalP"/>
    </source>
</evidence>
<dbReference type="KEGG" id="gtt:GUITHDRAFT_147911"/>
<feature type="signal peptide" evidence="2">
    <location>
        <begin position="1"/>
        <end position="30"/>
    </location>
</feature>
<dbReference type="EnsemblProtists" id="EKX33464">
    <property type="protein sequence ID" value="EKX33464"/>
    <property type="gene ID" value="GUITHDRAFT_147911"/>
</dbReference>
<protein>
    <submittedName>
        <fullName evidence="3 4">Uncharacterized protein</fullName>
    </submittedName>
</protein>
<feature type="compositionally biased region" description="Pro residues" evidence="1">
    <location>
        <begin position="338"/>
        <end position="347"/>
    </location>
</feature>
<dbReference type="HOGENOM" id="CLU_668090_0_0_1"/>